<feature type="chain" id="PRO_5044844569" description="Phytocyanin domain-containing protein" evidence="4">
    <location>
        <begin position="21"/>
        <end position="189"/>
    </location>
</feature>
<evidence type="ECO:0000256" key="3">
    <source>
        <dbReference type="SAM" id="MobiDB-lite"/>
    </source>
</evidence>
<dbReference type="Gene3D" id="2.60.40.420">
    <property type="entry name" value="Cupredoxins - blue copper proteins"/>
    <property type="match status" value="1"/>
</dbReference>
<dbReference type="EMBL" id="JBJUIK010000001">
    <property type="protein sequence ID" value="KAL3537083.1"/>
    <property type="molecule type" value="Genomic_DNA"/>
</dbReference>
<evidence type="ECO:0000256" key="1">
    <source>
        <dbReference type="ARBA" id="ARBA00022723"/>
    </source>
</evidence>
<keyword evidence="2" id="KW-0325">Glycoprotein</keyword>
<keyword evidence="4" id="KW-0732">Signal</keyword>
<keyword evidence="7" id="KW-1185">Reference proteome</keyword>
<feature type="domain" description="Phytocyanin" evidence="5">
    <location>
        <begin position="21"/>
        <end position="119"/>
    </location>
</feature>
<evidence type="ECO:0000313" key="7">
    <source>
        <dbReference type="Proteomes" id="UP001630127"/>
    </source>
</evidence>
<sequence>MAVRFAVLFFLLATPAVVYGAQHLVGGNGAWDTSGDYKTWAAGQTFTPGDTLVFNYDSSHGVDRVSQNDYDNCNAGNALESYTGGKTTISLNQSGPMYFMCPTSGHCQQGMKLAINVQQAASGGANPPSSTTPAAGPTTPSTPSGSTTPATPSTTKNSPNGNGAAGVFGRASHWMVGFSLVLAALFVRV</sequence>
<dbReference type="FunFam" id="2.60.40.420:FF:000003">
    <property type="entry name" value="Blue copper"/>
    <property type="match status" value="1"/>
</dbReference>
<dbReference type="GO" id="GO:0046872">
    <property type="term" value="F:metal ion binding"/>
    <property type="evidence" value="ECO:0007669"/>
    <property type="project" value="UniProtKB-KW"/>
</dbReference>
<accession>A0ABD3B0T0</accession>
<dbReference type="AlphaFoldDB" id="A0ABD3B0T0"/>
<dbReference type="InterPro" id="IPR003245">
    <property type="entry name" value="Phytocyanin_dom"/>
</dbReference>
<name>A0ABD3B0T0_9GENT</name>
<feature type="region of interest" description="Disordered" evidence="3">
    <location>
        <begin position="119"/>
        <end position="162"/>
    </location>
</feature>
<keyword evidence="1" id="KW-0479">Metal-binding</keyword>
<comment type="caution">
    <text evidence="6">The sequence shown here is derived from an EMBL/GenBank/DDBJ whole genome shotgun (WGS) entry which is preliminary data.</text>
</comment>
<evidence type="ECO:0000313" key="6">
    <source>
        <dbReference type="EMBL" id="KAL3537083.1"/>
    </source>
</evidence>
<dbReference type="CDD" id="cd04216">
    <property type="entry name" value="Phytocyanin"/>
    <property type="match status" value="1"/>
</dbReference>
<reference evidence="6 7" key="1">
    <citation type="submission" date="2024-11" db="EMBL/GenBank/DDBJ databases">
        <title>A near-complete genome assembly of Cinchona calisaya.</title>
        <authorList>
            <person name="Lian D.C."/>
            <person name="Zhao X.W."/>
            <person name="Wei L."/>
        </authorList>
    </citation>
    <scope>NUCLEOTIDE SEQUENCE [LARGE SCALE GENOMIC DNA]</scope>
    <source>
        <tissue evidence="6">Nenye</tissue>
    </source>
</reference>
<proteinExistence type="predicted"/>
<dbReference type="PANTHER" id="PTHR33021">
    <property type="entry name" value="BLUE COPPER PROTEIN"/>
    <property type="match status" value="1"/>
</dbReference>
<dbReference type="Pfam" id="PF02298">
    <property type="entry name" value="Cu_bind_like"/>
    <property type="match status" value="1"/>
</dbReference>
<dbReference type="PANTHER" id="PTHR33021:SF350">
    <property type="entry name" value="UCLACYANIN-2"/>
    <property type="match status" value="1"/>
</dbReference>
<gene>
    <name evidence="6" type="ORF">ACH5RR_000449</name>
</gene>
<protein>
    <recommendedName>
        <fullName evidence="5">Phytocyanin domain-containing protein</fullName>
    </recommendedName>
</protein>
<dbReference type="Proteomes" id="UP001630127">
    <property type="component" value="Unassembled WGS sequence"/>
</dbReference>
<evidence type="ECO:0000256" key="2">
    <source>
        <dbReference type="ARBA" id="ARBA00023180"/>
    </source>
</evidence>
<feature type="compositionally biased region" description="Low complexity" evidence="3">
    <location>
        <begin position="127"/>
        <end position="155"/>
    </location>
</feature>
<dbReference type="PROSITE" id="PS51485">
    <property type="entry name" value="PHYTOCYANIN"/>
    <property type="match status" value="1"/>
</dbReference>
<evidence type="ECO:0000259" key="5">
    <source>
        <dbReference type="PROSITE" id="PS51485"/>
    </source>
</evidence>
<evidence type="ECO:0000256" key="4">
    <source>
        <dbReference type="SAM" id="SignalP"/>
    </source>
</evidence>
<organism evidence="6 7">
    <name type="scientific">Cinchona calisaya</name>
    <dbReference type="NCBI Taxonomy" id="153742"/>
    <lineage>
        <taxon>Eukaryota</taxon>
        <taxon>Viridiplantae</taxon>
        <taxon>Streptophyta</taxon>
        <taxon>Embryophyta</taxon>
        <taxon>Tracheophyta</taxon>
        <taxon>Spermatophyta</taxon>
        <taxon>Magnoliopsida</taxon>
        <taxon>eudicotyledons</taxon>
        <taxon>Gunneridae</taxon>
        <taxon>Pentapetalae</taxon>
        <taxon>asterids</taxon>
        <taxon>lamiids</taxon>
        <taxon>Gentianales</taxon>
        <taxon>Rubiaceae</taxon>
        <taxon>Cinchonoideae</taxon>
        <taxon>Cinchoneae</taxon>
        <taxon>Cinchona</taxon>
    </lineage>
</organism>
<feature type="signal peptide" evidence="4">
    <location>
        <begin position="1"/>
        <end position="20"/>
    </location>
</feature>
<dbReference type="SUPFAM" id="SSF49503">
    <property type="entry name" value="Cupredoxins"/>
    <property type="match status" value="1"/>
</dbReference>
<dbReference type="InterPro" id="IPR039391">
    <property type="entry name" value="Phytocyanin-like"/>
</dbReference>
<dbReference type="InterPro" id="IPR008972">
    <property type="entry name" value="Cupredoxin"/>
</dbReference>